<dbReference type="Proteomes" id="UP001234989">
    <property type="component" value="Chromosome 10"/>
</dbReference>
<dbReference type="CDD" id="cd06222">
    <property type="entry name" value="RNase_H_like"/>
    <property type="match status" value="1"/>
</dbReference>
<name>A0AAF0UPM8_SOLVR</name>
<protein>
    <recommendedName>
        <fullName evidence="1">RNase H type-1 domain-containing protein</fullName>
    </recommendedName>
</protein>
<sequence length="122" mass="13136">TFVQWHRPPVSFIKLNIDGSFNPNTNNGGTGGVLRNHMGDWITGLTCKVRVKNALHAESLVLLHGQNLAKSKNMKCLMVETDSQVLLNTLNSNNSLLSHIYSDCRSATPDGMLAAKACSAGG</sequence>
<feature type="non-terminal residue" evidence="2">
    <location>
        <position position="1"/>
    </location>
</feature>
<dbReference type="Gene3D" id="3.30.420.10">
    <property type="entry name" value="Ribonuclease H-like superfamily/Ribonuclease H"/>
    <property type="match status" value="1"/>
</dbReference>
<accession>A0AAF0UPM8</accession>
<dbReference type="PANTHER" id="PTHR47723:SF19">
    <property type="entry name" value="POLYNUCLEOTIDYL TRANSFERASE, RIBONUCLEASE H-LIKE SUPERFAMILY PROTEIN"/>
    <property type="match status" value="1"/>
</dbReference>
<dbReference type="InterPro" id="IPR012337">
    <property type="entry name" value="RNaseH-like_sf"/>
</dbReference>
<evidence type="ECO:0000313" key="3">
    <source>
        <dbReference type="Proteomes" id="UP001234989"/>
    </source>
</evidence>
<proteinExistence type="predicted"/>
<evidence type="ECO:0000259" key="1">
    <source>
        <dbReference type="Pfam" id="PF13456"/>
    </source>
</evidence>
<dbReference type="InterPro" id="IPR044730">
    <property type="entry name" value="RNase_H-like_dom_plant"/>
</dbReference>
<dbReference type="EMBL" id="CP133621">
    <property type="protein sequence ID" value="WMV50182.1"/>
    <property type="molecule type" value="Genomic_DNA"/>
</dbReference>
<dbReference type="GO" id="GO:0003676">
    <property type="term" value="F:nucleic acid binding"/>
    <property type="evidence" value="ECO:0007669"/>
    <property type="project" value="InterPro"/>
</dbReference>
<dbReference type="InterPro" id="IPR036397">
    <property type="entry name" value="RNaseH_sf"/>
</dbReference>
<reference evidence="2" key="1">
    <citation type="submission" date="2023-08" db="EMBL/GenBank/DDBJ databases">
        <title>A de novo genome assembly of Solanum verrucosum Schlechtendal, a Mexican diploid species geographically isolated from the other diploid A-genome species in potato relatives.</title>
        <authorList>
            <person name="Hosaka K."/>
        </authorList>
    </citation>
    <scope>NUCLEOTIDE SEQUENCE</scope>
    <source>
        <tissue evidence="2">Young leaves</tissue>
    </source>
</reference>
<dbReference type="InterPro" id="IPR053151">
    <property type="entry name" value="RNase_H-like"/>
</dbReference>
<dbReference type="InterPro" id="IPR002156">
    <property type="entry name" value="RNaseH_domain"/>
</dbReference>
<dbReference type="PANTHER" id="PTHR47723">
    <property type="entry name" value="OS05G0353850 PROTEIN"/>
    <property type="match status" value="1"/>
</dbReference>
<evidence type="ECO:0000313" key="2">
    <source>
        <dbReference type="EMBL" id="WMV50182.1"/>
    </source>
</evidence>
<organism evidence="2 3">
    <name type="scientific">Solanum verrucosum</name>
    <dbReference type="NCBI Taxonomy" id="315347"/>
    <lineage>
        <taxon>Eukaryota</taxon>
        <taxon>Viridiplantae</taxon>
        <taxon>Streptophyta</taxon>
        <taxon>Embryophyta</taxon>
        <taxon>Tracheophyta</taxon>
        <taxon>Spermatophyta</taxon>
        <taxon>Magnoliopsida</taxon>
        <taxon>eudicotyledons</taxon>
        <taxon>Gunneridae</taxon>
        <taxon>Pentapetalae</taxon>
        <taxon>asterids</taxon>
        <taxon>lamiids</taxon>
        <taxon>Solanales</taxon>
        <taxon>Solanaceae</taxon>
        <taxon>Solanoideae</taxon>
        <taxon>Solaneae</taxon>
        <taxon>Solanum</taxon>
    </lineage>
</organism>
<dbReference type="SUPFAM" id="SSF53098">
    <property type="entry name" value="Ribonuclease H-like"/>
    <property type="match status" value="1"/>
</dbReference>
<dbReference type="GO" id="GO:0004523">
    <property type="term" value="F:RNA-DNA hybrid ribonuclease activity"/>
    <property type="evidence" value="ECO:0007669"/>
    <property type="project" value="InterPro"/>
</dbReference>
<dbReference type="Pfam" id="PF13456">
    <property type="entry name" value="RVT_3"/>
    <property type="match status" value="1"/>
</dbReference>
<gene>
    <name evidence="2" type="ORF">MTR67_043567</name>
</gene>
<feature type="domain" description="RNase H type-1" evidence="1">
    <location>
        <begin position="16"/>
        <end position="106"/>
    </location>
</feature>
<dbReference type="AlphaFoldDB" id="A0AAF0UPM8"/>
<keyword evidence="3" id="KW-1185">Reference proteome</keyword>